<name>A0AA92VDB3_9BACT</name>
<dbReference type="RefSeq" id="WP_118416160.1">
    <property type="nucleotide sequence ID" value="NZ_CP152484.1"/>
</dbReference>
<accession>A0AA92VDB3</accession>
<protein>
    <submittedName>
        <fullName evidence="2">Uncharacterized protein</fullName>
    </submittedName>
</protein>
<proteinExistence type="predicted"/>
<evidence type="ECO:0000313" key="2">
    <source>
        <dbReference type="EMBL" id="RHL39412.1"/>
    </source>
</evidence>
<evidence type="ECO:0000313" key="1">
    <source>
        <dbReference type="EMBL" id="MQO92134.1"/>
    </source>
</evidence>
<evidence type="ECO:0000313" key="3">
    <source>
        <dbReference type="Proteomes" id="UP000283672"/>
    </source>
</evidence>
<dbReference type="AlphaFoldDB" id="A0AA92VDB3"/>
<reference evidence="4" key="2">
    <citation type="submission" date="2019-09" db="EMBL/GenBank/DDBJ databases">
        <title>Distinct polysaccharide growth profiles of human intestinal Prevotella copri isolates.</title>
        <authorList>
            <person name="Fehlner-Peach H."/>
            <person name="Magnabosco C."/>
            <person name="Raghavan V."/>
            <person name="Scher J.U."/>
            <person name="Tett A."/>
            <person name="Cox L.M."/>
            <person name="Gottsegen C."/>
            <person name="Watters A."/>
            <person name="Wiltshire- Gordon J.D."/>
            <person name="Segata N."/>
            <person name="Bonneau R."/>
            <person name="Littman D.R."/>
        </authorList>
    </citation>
    <scope>NUCLEOTIDE SEQUENCE [LARGE SCALE GENOMIC DNA]</scope>
    <source>
        <strain evidence="4">iAU3127</strain>
    </source>
</reference>
<comment type="caution">
    <text evidence="2">The sequence shown here is derived from an EMBL/GenBank/DDBJ whole genome shotgun (WGS) entry which is preliminary data.</text>
</comment>
<dbReference type="Proteomes" id="UP000283672">
    <property type="component" value="Unassembled WGS sequence"/>
</dbReference>
<organism evidence="2 3">
    <name type="scientific">Segatella copri</name>
    <dbReference type="NCBI Taxonomy" id="165179"/>
    <lineage>
        <taxon>Bacteria</taxon>
        <taxon>Pseudomonadati</taxon>
        <taxon>Bacteroidota</taxon>
        <taxon>Bacteroidia</taxon>
        <taxon>Bacteroidales</taxon>
        <taxon>Prevotellaceae</taxon>
        <taxon>Segatella</taxon>
    </lineage>
</organism>
<reference evidence="1" key="3">
    <citation type="submission" date="2022-12" db="EMBL/GenBank/DDBJ databases">
        <title>Distinct polysaccharide growth profiles of human intestinal Prevotella copri isolates.</title>
        <authorList>
            <person name="Fehlner-Peach H."/>
            <person name="Magnabosco C."/>
            <person name="Raghavan V."/>
            <person name="Scher J.U."/>
            <person name="Tett A."/>
            <person name="Cox L.M."/>
            <person name="Gottsegen C."/>
            <person name="Watters A."/>
            <person name="Wiltshire- Gordon J.D."/>
            <person name="Segata N."/>
            <person name="Bonneau R."/>
            <person name="Littman D.R."/>
        </authorList>
    </citation>
    <scope>NUCLEOTIDE SEQUENCE</scope>
    <source>
        <strain evidence="1">IAU3127</strain>
    </source>
</reference>
<sequence length="294" mass="34499">MKQHVLLVDFSFAKYTHSSQVSCVSSFLPPPIWKRLLSLFTHKLYLEDNPNLENVIQQMDVIILFDTRKNYDEVARRIERVCSPTARLIFYSWNPLCESKAHSRLSERWIKATFSKKDAACAGFIYVGSFYFKNVLTENVLTTKWDGLFIGQDKGRREMLYKVASLYRKNRLQSRIILVNNRKALFSRRYSWHIDYNVVCKNVQASNSVIEILQEGQEGISLRAFESMFYEKKLVTNNQHIVNYDFYNSHNIFILGKDDESGFKAFIQSPYVKLSDAIVEKYKMASWLNRMLSL</sequence>
<dbReference type="EMBL" id="QROP01000012">
    <property type="protein sequence ID" value="RHL39412.1"/>
    <property type="molecule type" value="Genomic_DNA"/>
</dbReference>
<gene>
    <name evidence="2" type="ORF">DW026_06330</name>
    <name evidence="1" type="ORF">F7D31_05515</name>
</gene>
<dbReference type="EMBL" id="VZAP01000067">
    <property type="protein sequence ID" value="MQO92134.1"/>
    <property type="molecule type" value="Genomic_DNA"/>
</dbReference>
<reference evidence="2 3" key="1">
    <citation type="submission" date="2018-08" db="EMBL/GenBank/DDBJ databases">
        <title>A genome reference for cultivated species of the human gut microbiota.</title>
        <authorList>
            <person name="Zou Y."/>
            <person name="Xue W."/>
            <person name="Luo G."/>
        </authorList>
    </citation>
    <scope>NUCLEOTIDE SEQUENCE [LARGE SCALE GENOMIC DNA]</scope>
    <source>
        <strain evidence="2 3">AF38-11</strain>
    </source>
</reference>
<evidence type="ECO:0000313" key="4">
    <source>
        <dbReference type="Proteomes" id="UP000421283"/>
    </source>
</evidence>
<dbReference type="Proteomes" id="UP000421283">
    <property type="component" value="Unassembled WGS sequence"/>
</dbReference>